<reference evidence="2" key="1">
    <citation type="submission" date="2016-10" db="EMBL/GenBank/DDBJ databases">
        <authorList>
            <person name="Varghese N."/>
            <person name="Submissions S."/>
        </authorList>
    </citation>
    <scope>NUCLEOTIDE SEQUENCE [LARGE SCALE GENOMIC DNA]</scope>
    <source>
        <strain evidence="2">DSM 45419</strain>
    </source>
</reference>
<accession>A0A1G9WR50</accession>
<dbReference type="RefSeq" id="WP_091221241.1">
    <property type="nucleotide sequence ID" value="NZ_FNHE01000009.1"/>
</dbReference>
<proteinExistence type="predicted"/>
<keyword evidence="2" id="KW-1185">Reference proteome</keyword>
<evidence type="ECO:0000313" key="2">
    <source>
        <dbReference type="Proteomes" id="UP000198680"/>
    </source>
</evidence>
<name>A0A1G9WR50_9ACTN</name>
<gene>
    <name evidence="1" type="ORF">SAMN05660642_03502</name>
</gene>
<evidence type="ECO:0000313" key="1">
    <source>
        <dbReference type="EMBL" id="SDM87042.1"/>
    </source>
</evidence>
<sequence>MWLFLTSRLRTWLLLTVVVPLATGLLRRAGQVLERRTGSTPVTRALYRAGDLGDRARATLRGGRRRR</sequence>
<dbReference type="AlphaFoldDB" id="A0A1G9WR50"/>
<dbReference type="STRING" id="1137991.SAMN05660642_03502"/>
<protein>
    <submittedName>
        <fullName evidence="1">Uncharacterized protein</fullName>
    </submittedName>
</protein>
<organism evidence="1 2">
    <name type="scientific">Geodermatophilus siccatus</name>
    <dbReference type="NCBI Taxonomy" id="1137991"/>
    <lineage>
        <taxon>Bacteria</taxon>
        <taxon>Bacillati</taxon>
        <taxon>Actinomycetota</taxon>
        <taxon>Actinomycetes</taxon>
        <taxon>Geodermatophilales</taxon>
        <taxon>Geodermatophilaceae</taxon>
        <taxon>Geodermatophilus</taxon>
    </lineage>
</organism>
<dbReference type="EMBL" id="FNHE01000009">
    <property type="protein sequence ID" value="SDM87042.1"/>
    <property type="molecule type" value="Genomic_DNA"/>
</dbReference>
<dbReference type="Proteomes" id="UP000198680">
    <property type="component" value="Unassembled WGS sequence"/>
</dbReference>